<keyword evidence="3" id="KW-1185">Reference proteome</keyword>
<feature type="compositionally biased region" description="Low complexity" evidence="1">
    <location>
        <begin position="33"/>
        <end position="71"/>
    </location>
</feature>
<evidence type="ECO:0000256" key="1">
    <source>
        <dbReference type="SAM" id="MobiDB-lite"/>
    </source>
</evidence>
<dbReference type="AlphaFoldDB" id="A0A1D3CWV1"/>
<reference evidence="2 3" key="1">
    <citation type="journal article" date="2016" name="BMC Genomics">
        <title>Comparative genomics reveals Cyclospora cayetanensis possesses coccidia-like metabolism and invasion components but unique surface antigens.</title>
        <authorList>
            <person name="Liu S."/>
            <person name="Wang L."/>
            <person name="Zheng H."/>
            <person name="Xu Z."/>
            <person name="Roellig D.M."/>
            <person name="Li N."/>
            <person name="Frace M.A."/>
            <person name="Tang K."/>
            <person name="Arrowood M.J."/>
            <person name="Moss D.M."/>
            <person name="Zhang L."/>
            <person name="Feng Y."/>
            <person name="Xiao L."/>
        </authorList>
    </citation>
    <scope>NUCLEOTIDE SEQUENCE [LARGE SCALE GENOMIC DNA]</scope>
    <source>
        <strain evidence="2 3">CHN_HEN01</strain>
    </source>
</reference>
<evidence type="ECO:0000313" key="3">
    <source>
        <dbReference type="Proteomes" id="UP000095192"/>
    </source>
</evidence>
<comment type="caution">
    <text evidence="2">The sequence shown here is derived from an EMBL/GenBank/DDBJ whole genome shotgun (WGS) entry which is preliminary data.</text>
</comment>
<feature type="compositionally biased region" description="Polar residues" evidence="1">
    <location>
        <begin position="72"/>
        <end position="90"/>
    </location>
</feature>
<proteinExistence type="predicted"/>
<dbReference type="VEuPathDB" id="ToxoDB:cyc_03062"/>
<dbReference type="EMBL" id="JROU02001668">
    <property type="protein sequence ID" value="OEH75679.1"/>
    <property type="molecule type" value="Genomic_DNA"/>
</dbReference>
<evidence type="ECO:0000313" key="2">
    <source>
        <dbReference type="EMBL" id="OEH75679.1"/>
    </source>
</evidence>
<accession>A0A1D3CWV1</accession>
<feature type="region of interest" description="Disordered" evidence="1">
    <location>
        <begin position="25"/>
        <end position="90"/>
    </location>
</feature>
<dbReference type="Proteomes" id="UP000095192">
    <property type="component" value="Unassembled WGS sequence"/>
</dbReference>
<dbReference type="InParanoid" id="A0A1D3CWV1"/>
<feature type="region of interest" description="Disordered" evidence="1">
    <location>
        <begin position="187"/>
        <end position="206"/>
    </location>
</feature>
<dbReference type="InterPro" id="IPR012340">
    <property type="entry name" value="NA-bd_OB-fold"/>
</dbReference>
<feature type="region of interest" description="Disordered" evidence="1">
    <location>
        <begin position="610"/>
        <end position="656"/>
    </location>
</feature>
<protein>
    <recommendedName>
        <fullName evidence="4">CSD domain-containing protein</fullName>
    </recommendedName>
</protein>
<evidence type="ECO:0008006" key="4">
    <source>
        <dbReference type="Google" id="ProtNLM"/>
    </source>
</evidence>
<gene>
    <name evidence="2" type="ORF">cyc_03062</name>
</gene>
<dbReference type="Gene3D" id="2.40.50.140">
    <property type="entry name" value="Nucleic acid-binding proteins"/>
    <property type="match status" value="1"/>
</dbReference>
<sequence>MQSHIVPQRLMMLKRLSGMGRTITSMPARGKRAQAATQASSRNSNTSSKSNSHGNSNDSSDHSSTQSSASKCNSDSNNCTPTSGRESQDPQALNAFWLRQRLRSSSHCSEPNSNNSLHQGEVAMLCWRKGFGFIRPIDGGGDIFFRAEDLRDSYNTCVAEDSYNTLAAAGKLTSVVRCVETAADLKPIGRKRRPPTEAARASDADTSSAKAAAGAAAALKDLRGLAIRHSSPFRLQRAEDLQLLVPLAKEPESIDFVVCAEMKSGLLPLLLKRVGSNTCEILFAHPAGVTLAILIGACHFRPFFTIATTLKKALAASTTADGCGASGTAALLCELRCTCRLTRAQRAAIPSMTTCPPGSSQQRAWHKSLIFDAAEELLLQDAFACGAVATLARSEDTPAIRLGVSDWSAAAAAQLPPLRIATPHAAAFAKALWKELEQLHSRIDGVREVDSFIIDVLSSRQEDDQAWIITAAAVIREGQRRKRRLPVGVASRGRSAVRRRTPVTSRDWEAQEDGCQVDASLKQPSLQQRQDSCLLPQSALDFVAGASDTQTASLTVAPVAVKTPMGVLLLERQIVLALEDLVMRKTGSSPYSSAAGRALLMQLMRQHADNCNSVQEEQQREALRESEAEAAAAGQTQTSSARQQSPTAVLSASDALPSREAADGGLVASTAEGAKEAQQQALVTLPNAASLRNFARFPEAATCLGTHGDQSRGKDDGCGCCTVESMSVLPSPFRKLYSSEEPFLWGLRAKGPPGQSHCSVSVRLVEASVFEAFARDQGCTG</sequence>
<dbReference type="VEuPathDB" id="ToxoDB:LOC34619817"/>
<organism evidence="2 3">
    <name type="scientific">Cyclospora cayetanensis</name>
    <dbReference type="NCBI Taxonomy" id="88456"/>
    <lineage>
        <taxon>Eukaryota</taxon>
        <taxon>Sar</taxon>
        <taxon>Alveolata</taxon>
        <taxon>Apicomplexa</taxon>
        <taxon>Conoidasida</taxon>
        <taxon>Coccidia</taxon>
        <taxon>Eucoccidiorida</taxon>
        <taxon>Eimeriorina</taxon>
        <taxon>Eimeriidae</taxon>
        <taxon>Cyclospora</taxon>
    </lineage>
</organism>
<feature type="compositionally biased region" description="Basic and acidic residues" evidence="1">
    <location>
        <begin position="617"/>
        <end position="627"/>
    </location>
</feature>
<feature type="compositionally biased region" description="Low complexity" evidence="1">
    <location>
        <begin position="629"/>
        <end position="648"/>
    </location>
</feature>
<dbReference type="SUPFAM" id="SSF50249">
    <property type="entry name" value="Nucleic acid-binding proteins"/>
    <property type="match status" value="1"/>
</dbReference>
<name>A0A1D3CWV1_9EIME</name>